<dbReference type="PANTHER" id="PTHR38471">
    <property type="entry name" value="FOUR HELIX BUNDLE PROTEIN"/>
    <property type="match status" value="1"/>
</dbReference>
<evidence type="ECO:0000313" key="2">
    <source>
        <dbReference type="Proteomes" id="UP000298602"/>
    </source>
</evidence>
<dbReference type="Proteomes" id="UP000298602">
    <property type="component" value="Chromosome"/>
</dbReference>
<gene>
    <name evidence="1" type="ORF">FDQ92_07980</name>
</gene>
<dbReference type="AlphaFoldDB" id="A0A4P8L2Q8"/>
<dbReference type="CDD" id="cd16377">
    <property type="entry name" value="23S_rRNA_IVP_like"/>
    <property type="match status" value="1"/>
</dbReference>
<keyword evidence="2" id="KW-1185">Reference proteome</keyword>
<dbReference type="PANTHER" id="PTHR38471:SF2">
    <property type="entry name" value="FOUR HELIX BUNDLE PROTEIN"/>
    <property type="match status" value="1"/>
</dbReference>
<accession>A0A4P8L2Q8</accession>
<evidence type="ECO:0000313" key="1">
    <source>
        <dbReference type="EMBL" id="QCQ22110.1"/>
    </source>
</evidence>
<organism evidence="1 2">
    <name type="scientific">Desulfoglaeba alkanexedens ALDC</name>
    <dbReference type="NCBI Taxonomy" id="980445"/>
    <lineage>
        <taxon>Bacteria</taxon>
        <taxon>Pseudomonadati</taxon>
        <taxon>Thermodesulfobacteriota</taxon>
        <taxon>Syntrophobacteria</taxon>
        <taxon>Syntrophobacterales</taxon>
        <taxon>Syntrophobacteraceae</taxon>
        <taxon>Desulfoglaeba</taxon>
    </lineage>
</organism>
<proteinExistence type="predicted"/>
<dbReference type="Gene3D" id="1.20.1440.60">
    <property type="entry name" value="23S rRNA-intervening sequence"/>
    <property type="match status" value="1"/>
</dbReference>
<name>A0A4P8L2Q8_9BACT</name>
<sequence length="138" mass="15276">MGKIENFEDIEAWKKARELAREIYAISNEGAFARDFGLRDQIRRAAVSVMSNIAEGFERGGDVEFRRFLAIGKGSAGEVKAQLYVALDDGLIDQGTFDALYKMATETGSLIGGFMRYLGRGSASHESRAKNDRNSKRS</sequence>
<dbReference type="NCBIfam" id="TIGR02436">
    <property type="entry name" value="four helix bundle protein"/>
    <property type="match status" value="1"/>
</dbReference>
<dbReference type="SUPFAM" id="SSF158446">
    <property type="entry name" value="IVS-encoded protein-like"/>
    <property type="match status" value="1"/>
</dbReference>
<protein>
    <submittedName>
        <fullName evidence="1">Four helix bundle protein</fullName>
    </submittedName>
</protein>
<dbReference type="OrthoDB" id="9800370at2"/>
<dbReference type="InterPro" id="IPR012657">
    <property type="entry name" value="23S_rRNA-intervening_sequence"/>
</dbReference>
<dbReference type="KEGG" id="dax:FDQ92_07980"/>
<reference evidence="1 2" key="1">
    <citation type="submission" date="2019-05" db="EMBL/GenBank/DDBJ databases">
        <title>The Complete Genome Sequence of the n-alkane-degrading Desulfoglaeba alkanexedens ALDC reveals multiple alkylsuccinate synthase gene clusters.</title>
        <authorList>
            <person name="Callaghan A.V."/>
            <person name="Davidova I.A."/>
            <person name="Duncan K.E."/>
            <person name="Morris B."/>
            <person name="McInerney M.J."/>
        </authorList>
    </citation>
    <scope>NUCLEOTIDE SEQUENCE [LARGE SCALE GENOMIC DNA]</scope>
    <source>
        <strain evidence="1 2">ALDC</strain>
    </source>
</reference>
<dbReference type="Pfam" id="PF05635">
    <property type="entry name" value="23S_rRNA_IVP"/>
    <property type="match status" value="1"/>
</dbReference>
<dbReference type="EMBL" id="CP040098">
    <property type="protein sequence ID" value="QCQ22110.1"/>
    <property type="molecule type" value="Genomic_DNA"/>
</dbReference>
<dbReference type="InterPro" id="IPR036583">
    <property type="entry name" value="23S_rRNA_IVS_sf"/>
</dbReference>
<reference evidence="1 2" key="2">
    <citation type="submission" date="2019-05" db="EMBL/GenBank/DDBJ databases">
        <authorList>
            <person name="Suflita J.M."/>
            <person name="Marks C.R."/>
        </authorList>
    </citation>
    <scope>NUCLEOTIDE SEQUENCE [LARGE SCALE GENOMIC DNA]</scope>
    <source>
        <strain evidence="1 2">ALDC</strain>
    </source>
</reference>